<dbReference type="RefSeq" id="WP_311882949.1">
    <property type="nucleotide sequence ID" value="NZ_CP119391.1"/>
</dbReference>
<gene>
    <name evidence="2" type="ORF">P1P91_12220</name>
</gene>
<evidence type="ECO:0000313" key="3">
    <source>
        <dbReference type="Proteomes" id="UP001301869"/>
    </source>
</evidence>
<feature type="region of interest" description="Disordered" evidence="1">
    <location>
        <begin position="1"/>
        <end position="44"/>
    </location>
</feature>
<organism evidence="2 3">
    <name type="scientific">Halomonas piscis</name>
    <dbReference type="NCBI Taxonomy" id="3031727"/>
    <lineage>
        <taxon>Bacteria</taxon>
        <taxon>Pseudomonadati</taxon>
        <taxon>Pseudomonadota</taxon>
        <taxon>Gammaproteobacteria</taxon>
        <taxon>Oceanospirillales</taxon>
        <taxon>Halomonadaceae</taxon>
        <taxon>Halomonas</taxon>
    </lineage>
</organism>
<feature type="compositionally biased region" description="Basic residues" evidence="1">
    <location>
        <begin position="1"/>
        <end position="22"/>
    </location>
</feature>
<protein>
    <submittedName>
        <fullName evidence="2">DUF5677 domain-containing protein</fullName>
    </submittedName>
</protein>
<name>A0ABY9YZV9_9GAMM</name>
<evidence type="ECO:0000313" key="2">
    <source>
        <dbReference type="EMBL" id="WNK19594.1"/>
    </source>
</evidence>
<sequence>MSKRSNKKRRKKSGKSQTRRKNSQFSDLNISTTDQHKRLGSKLVPPLAQIPQMSNSSWSDDHMPEMLWAVLLVSVLERRDYLNIFRKIAMYCRNWFEESDGDIARSSDSDKETGINFTVVVDQTKLAEVSDDEFHSYISIALTHPLGYAALRPLLLIDDLPGIDRWKRELDVEPACDDWNTLAHAIAKVLDHHSEESTDIRWFKVIVPIISGRMKFPPSFAERLEELRVLPDKGDMRSVRPSIRAMEMSLRRSNPAEWINKFWAQSLYETHCIDPSDKQDYESTETRIDSDTVYAARHIVIQRFLCNLQAERVNPRLDAAFGMVLYALSIVEDIGMHRVHSKIVGSIALRSLVEVCITFKYLSHADSSELWKMYRVYGAGQAKLAFLKTQQTHGDLPNFLDENVLHSIANEDFWQEFLDIDVGHWAKSNLRKLSQECGAKELYDKYYDWSSSFIHGNWAAIRDTNFVTCHNPLHRLHRIPRVVHRSLNSVEPDVIQLTNEMISTLEGLYPGDVAIPFVAMAAAE</sequence>
<dbReference type="InterPro" id="IPR043733">
    <property type="entry name" value="DUF5677"/>
</dbReference>
<feature type="compositionally biased region" description="Polar residues" evidence="1">
    <location>
        <begin position="23"/>
        <end position="33"/>
    </location>
</feature>
<dbReference type="EMBL" id="CP119391">
    <property type="protein sequence ID" value="WNK19594.1"/>
    <property type="molecule type" value="Genomic_DNA"/>
</dbReference>
<proteinExistence type="predicted"/>
<accession>A0ABY9YZV9</accession>
<reference evidence="2 3" key="1">
    <citation type="submission" date="2023-03" db="EMBL/GenBank/DDBJ databases">
        <title>Halomonas sp. nov., isolated from Korean tranditional fermented seafood 'Jeotgal'.</title>
        <authorList>
            <person name="Kim B."/>
            <person name="Shin N.-R."/>
        </authorList>
    </citation>
    <scope>NUCLEOTIDE SEQUENCE [LARGE SCALE GENOMIC DNA]</scope>
    <source>
        <strain evidence="2 3">SG2L-4</strain>
    </source>
</reference>
<evidence type="ECO:0000256" key="1">
    <source>
        <dbReference type="SAM" id="MobiDB-lite"/>
    </source>
</evidence>
<dbReference type="Pfam" id="PF18928">
    <property type="entry name" value="DUF5677"/>
    <property type="match status" value="1"/>
</dbReference>
<keyword evidence="3" id="KW-1185">Reference proteome</keyword>
<dbReference type="Proteomes" id="UP001301869">
    <property type="component" value="Chromosome"/>
</dbReference>